<feature type="transmembrane region" description="Helical" evidence="8">
    <location>
        <begin position="20"/>
        <end position="41"/>
    </location>
</feature>
<evidence type="ECO:0000313" key="10">
    <source>
        <dbReference type="EMBL" id="HIX66080.1"/>
    </source>
</evidence>
<dbReference type="GO" id="GO:0006865">
    <property type="term" value="P:amino acid transport"/>
    <property type="evidence" value="ECO:0007669"/>
    <property type="project" value="UniProtKB-KW"/>
</dbReference>
<dbReference type="PROSITE" id="PS50928">
    <property type="entry name" value="ABC_TM1"/>
    <property type="match status" value="1"/>
</dbReference>
<evidence type="ECO:0000256" key="2">
    <source>
        <dbReference type="ARBA" id="ARBA00022448"/>
    </source>
</evidence>
<feature type="transmembrane region" description="Helical" evidence="8">
    <location>
        <begin position="53"/>
        <end position="74"/>
    </location>
</feature>
<dbReference type="NCBIfam" id="TIGR01726">
    <property type="entry name" value="HEQRo_perm_3TM"/>
    <property type="match status" value="1"/>
</dbReference>
<dbReference type="GO" id="GO:0043190">
    <property type="term" value="C:ATP-binding cassette (ABC) transporter complex"/>
    <property type="evidence" value="ECO:0007669"/>
    <property type="project" value="InterPro"/>
</dbReference>
<dbReference type="SUPFAM" id="SSF161098">
    <property type="entry name" value="MetI-like"/>
    <property type="match status" value="1"/>
</dbReference>
<protein>
    <submittedName>
        <fullName evidence="10">Amino acid ABC transporter permease</fullName>
    </submittedName>
</protein>
<dbReference type="AlphaFoldDB" id="A0A9D1WU47"/>
<gene>
    <name evidence="10" type="ORF">H9736_07505</name>
</gene>
<evidence type="ECO:0000313" key="11">
    <source>
        <dbReference type="Proteomes" id="UP000886800"/>
    </source>
</evidence>
<dbReference type="GO" id="GO:0022857">
    <property type="term" value="F:transmembrane transporter activity"/>
    <property type="evidence" value="ECO:0007669"/>
    <property type="project" value="InterPro"/>
</dbReference>
<keyword evidence="6 8" id="KW-1133">Transmembrane helix</keyword>
<dbReference type="InterPro" id="IPR035906">
    <property type="entry name" value="MetI-like_sf"/>
</dbReference>
<evidence type="ECO:0000256" key="5">
    <source>
        <dbReference type="ARBA" id="ARBA00022970"/>
    </source>
</evidence>
<evidence type="ECO:0000256" key="3">
    <source>
        <dbReference type="ARBA" id="ARBA00022475"/>
    </source>
</evidence>
<accession>A0A9D1WU47</accession>
<comment type="similarity">
    <text evidence="8">Belongs to the binding-protein-dependent transport system permease family.</text>
</comment>
<dbReference type="EMBL" id="DXES01000163">
    <property type="protein sequence ID" value="HIX66080.1"/>
    <property type="molecule type" value="Genomic_DNA"/>
</dbReference>
<dbReference type="Proteomes" id="UP000886800">
    <property type="component" value="Unassembled WGS sequence"/>
</dbReference>
<dbReference type="PANTHER" id="PTHR30614">
    <property type="entry name" value="MEMBRANE COMPONENT OF AMINO ACID ABC TRANSPORTER"/>
    <property type="match status" value="1"/>
</dbReference>
<dbReference type="InterPro" id="IPR043429">
    <property type="entry name" value="ArtM/GltK/GlnP/TcyL/YhdX-like"/>
</dbReference>
<dbReference type="Pfam" id="PF00528">
    <property type="entry name" value="BPD_transp_1"/>
    <property type="match status" value="1"/>
</dbReference>
<comment type="subcellular location">
    <subcellularLocation>
        <location evidence="1 8">Cell membrane</location>
        <topology evidence="1 8">Multi-pass membrane protein</topology>
    </subcellularLocation>
</comment>
<dbReference type="PANTHER" id="PTHR30614:SF0">
    <property type="entry name" value="L-CYSTINE TRANSPORT SYSTEM PERMEASE PROTEIN TCYL"/>
    <property type="match status" value="1"/>
</dbReference>
<name>A0A9D1WU47_9FIRM</name>
<dbReference type="InterPro" id="IPR010065">
    <property type="entry name" value="AA_ABC_transptr_permease_3TM"/>
</dbReference>
<dbReference type="InterPro" id="IPR000515">
    <property type="entry name" value="MetI-like"/>
</dbReference>
<evidence type="ECO:0000256" key="6">
    <source>
        <dbReference type="ARBA" id="ARBA00022989"/>
    </source>
</evidence>
<dbReference type="FunFam" id="1.10.3720.10:FF:000006">
    <property type="entry name" value="Glutamate/aspartate ABC transporter, permease protein GltK"/>
    <property type="match status" value="1"/>
</dbReference>
<organism evidence="10 11">
    <name type="scientific">Candidatus Anaerotruncus excrementipullorum</name>
    <dbReference type="NCBI Taxonomy" id="2838465"/>
    <lineage>
        <taxon>Bacteria</taxon>
        <taxon>Bacillati</taxon>
        <taxon>Bacillota</taxon>
        <taxon>Clostridia</taxon>
        <taxon>Eubacteriales</taxon>
        <taxon>Oscillospiraceae</taxon>
        <taxon>Anaerotruncus</taxon>
    </lineage>
</organism>
<keyword evidence="3" id="KW-1003">Cell membrane</keyword>
<feature type="domain" description="ABC transmembrane type-1" evidence="9">
    <location>
        <begin position="13"/>
        <end position="209"/>
    </location>
</feature>
<reference evidence="10" key="1">
    <citation type="journal article" date="2021" name="PeerJ">
        <title>Extensive microbial diversity within the chicken gut microbiome revealed by metagenomics and culture.</title>
        <authorList>
            <person name="Gilroy R."/>
            <person name="Ravi A."/>
            <person name="Getino M."/>
            <person name="Pursley I."/>
            <person name="Horton D.L."/>
            <person name="Alikhan N.F."/>
            <person name="Baker D."/>
            <person name="Gharbi K."/>
            <person name="Hall N."/>
            <person name="Watson M."/>
            <person name="Adriaenssens E.M."/>
            <person name="Foster-Nyarko E."/>
            <person name="Jarju S."/>
            <person name="Secka A."/>
            <person name="Antonio M."/>
            <person name="Oren A."/>
            <person name="Chaudhuri R.R."/>
            <person name="La Ragione R."/>
            <person name="Hildebrand F."/>
            <person name="Pallen M.J."/>
        </authorList>
    </citation>
    <scope>NUCLEOTIDE SEQUENCE</scope>
    <source>
        <strain evidence="10">CHK188-5543</strain>
    </source>
</reference>
<keyword evidence="2 8" id="KW-0813">Transport</keyword>
<dbReference type="Gene3D" id="1.10.3720.10">
    <property type="entry name" value="MetI-like"/>
    <property type="match status" value="1"/>
</dbReference>
<evidence type="ECO:0000259" key="9">
    <source>
        <dbReference type="PROSITE" id="PS50928"/>
    </source>
</evidence>
<evidence type="ECO:0000256" key="7">
    <source>
        <dbReference type="ARBA" id="ARBA00023136"/>
    </source>
</evidence>
<sequence length="218" mass="24484">MSWSEILTTASSLMQGLGVVVLLFFVVLAASMPLGFLLTLCTRSRFKPLCWVVNAYIYVMRGTPLMLQLFFIYFGLPLLGEPFRTLFFDAITCALVGFTLNYAAYFAEIFRGGLLSIDAGQYEACKVLGLNRWQTTTRVILPQMVRVALPSITNESITLIKDTSLVFSIAIPEILHYAKVAVSRTGSIMPYAIAFVIYLALNTVLQIFFNWLEKRLAY</sequence>
<reference evidence="10" key="2">
    <citation type="submission" date="2021-04" db="EMBL/GenBank/DDBJ databases">
        <authorList>
            <person name="Gilroy R."/>
        </authorList>
    </citation>
    <scope>NUCLEOTIDE SEQUENCE</scope>
    <source>
        <strain evidence="10">CHK188-5543</strain>
    </source>
</reference>
<feature type="transmembrane region" description="Helical" evidence="8">
    <location>
        <begin position="188"/>
        <end position="209"/>
    </location>
</feature>
<keyword evidence="7 8" id="KW-0472">Membrane</keyword>
<keyword evidence="5" id="KW-0029">Amino-acid transport</keyword>
<proteinExistence type="inferred from homology"/>
<dbReference type="CDD" id="cd06261">
    <property type="entry name" value="TM_PBP2"/>
    <property type="match status" value="1"/>
</dbReference>
<keyword evidence="4 8" id="KW-0812">Transmembrane</keyword>
<feature type="transmembrane region" description="Helical" evidence="8">
    <location>
        <begin position="86"/>
        <end position="107"/>
    </location>
</feature>
<evidence type="ECO:0000256" key="1">
    <source>
        <dbReference type="ARBA" id="ARBA00004651"/>
    </source>
</evidence>
<evidence type="ECO:0000256" key="8">
    <source>
        <dbReference type="RuleBase" id="RU363032"/>
    </source>
</evidence>
<evidence type="ECO:0000256" key="4">
    <source>
        <dbReference type="ARBA" id="ARBA00022692"/>
    </source>
</evidence>
<comment type="caution">
    <text evidence="10">The sequence shown here is derived from an EMBL/GenBank/DDBJ whole genome shotgun (WGS) entry which is preliminary data.</text>
</comment>